<keyword evidence="1" id="KW-0472">Membrane</keyword>
<name>A0A9D7S8Y6_9BACT</name>
<proteinExistence type="predicted"/>
<dbReference type="Proteomes" id="UP000808349">
    <property type="component" value="Unassembled WGS sequence"/>
</dbReference>
<organism evidence="2 3">
    <name type="scientific">Candidatus Defluviibacterium haderslevense</name>
    <dbReference type="NCBI Taxonomy" id="2981993"/>
    <lineage>
        <taxon>Bacteria</taxon>
        <taxon>Pseudomonadati</taxon>
        <taxon>Bacteroidota</taxon>
        <taxon>Saprospiria</taxon>
        <taxon>Saprospirales</taxon>
        <taxon>Saprospiraceae</taxon>
        <taxon>Candidatus Defluviibacterium</taxon>
    </lineage>
</organism>
<evidence type="ECO:0000313" key="3">
    <source>
        <dbReference type="Proteomes" id="UP000808349"/>
    </source>
</evidence>
<keyword evidence="1" id="KW-1133">Transmembrane helix</keyword>
<gene>
    <name evidence="2" type="ORF">IPO85_07395</name>
</gene>
<comment type="caution">
    <text evidence="2">The sequence shown here is derived from an EMBL/GenBank/DDBJ whole genome shotgun (WGS) entry which is preliminary data.</text>
</comment>
<protein>
    <submittedName>
        <fullName evidence="2">Uncharacterized protein</fullName>
    </submittedName>
</protein>
<dbReference type="EMBL" id="JADKFW010000004">
    <property type="protein sequence ID" value="MBK9717322.1"/>
    <property type="molecule type" value="Genomic_DNA"/>
</dbReference>
<reference evidence="2 3" key="1">
    <citation type="submission" date="2020-10" db="EMBL/GenBank/DDBJ databases">
        <title>Connecting structure to function with the recovery of over 1000 high-quality activated sludge metagenome-assembled genomes encoding full-length rRNA genes using long-read sequencing.</title>
        <authorList>
            <person name="Singleton C.M."/>
            <person name="Petriglieri F."/>
            <person name="Kristensen J.M."/>
            <person name="Kirkegaard R.H."/>
            <person name="Michaelsen T.Y."/>
            <person name="Andersen M.H."/>
            <person name="Karst S.M."/>
            <person name="Dueholm M.S."/>
            <person name="Nielsen P.H."/>
            <person name="Albertsen M."/>
        </authorList>
    </citation>
    <scope>NUCLEOTIDE SEQUENCE [LARGE SCALE GENOMIC DNA]</scope>
    <source>
        <strain evidence="2">Ribe_18-Q3-R11-54_BAT3C.373</strain>
    </source>
</reference>
<accession>A0A9D7S8Y6</accession>
<evidence type="ECO:0000313" key="2">
    <source>
        <dbReference type="EMBL" id="MBK9717322.1"/>
    </source>
</evidence>
<feature type="transmembrane region" description="Helical" evidence="1">
    <location>
        <begin position="43"/>
        <end position="61"/>
    </location>
</feature>
<evidence type="ECO:0000256" key="1">
    <source>
        <dbReference type="SAM" id="Phobius"/>
    </source>
</evidence>
<sequence length="250" mass="28651">MKNSLFDHWLNKKLDKASDSFDKDLEWDLLLPKIQANKKNKRFVYWIFLPLILIGLGIYYFQSNDKLQGISIVNRGDSGSTINSPNAFDDKQNIKQTTHQITTIQSANESKQEQLTSKSEYNTFNVKREKGAINHYKTVKTSVKEFLDLDPLISAGKETIISNESLTSDGSVYHSEINKNSMVFGIAKVTQNEPVNTYNQQLEVSDVNQNINYSFPVLESKLSYINDHLQLPFLKLDLTIKNDDFKTEQT</sequence>
<dbReference type="AlphaFoldDB" id="A0A9D7S8Y6"/>
<keyword evidence="1" id="KW-0812">Transmembrane</keyword>